<reference evidence="1" key="2">
    <citation type="journal article" date="2021" name="Microbiome">
        <title>Successional dynamics and alternative stable states in a saline activated sludge microbial community over 9 years.</title>
        <authorList>
            <person name="Wang Y."/>
            <person name="Ye J."/>
            <person name="Ju F."/>
            <person name="Liu L."/>
            <person name="Boyd J.A."/>
            <person name="Deng Y."/>
            <person name="Parks D.H."/>
            <person name="Jiang X."/>
            <person name="Yin X."/>
            <person name="Woodcroft B.J."/>
            <person name="Tyson G.W."/>
            <person name="Hugenholtz P."/>
            <person name="Polz M.F."/>
            <person name="Zhang T."/>
        </authorList>
    </citation>
    <scope>NUCLEOTIDE SEQUENCE</scope>
    <source>
        <strain evidence="1">HKST-UBA13</strain>
    </source>
</reference>
<name>A0A955RH31_9BACT</name>
<dbReference type="Proteomes" id="UP000775877">
    <property type="component" value="Unassembled WGS sequence"/>
</dbReference>
<feature type="non-terminal residue" evidence="1">
    <location>
        <position position="68"/>
    </location>
</feature>
<organism evidence="1 2">
    <name type="scientific">Candidatus Dojkabacteria bacterium</name>
    <dbReference type="NCBI Taxonomy" id="2099670"/>
    <lineage>
        <taxon>Bacteria</taxon>
        <taxon>Candidatus Dojkabacteria</taxon>
    </lineage>
</organism>
<proteinExistence type="predicted"/>
<evidence type="ECO:0000313" key="1">
    <source>
        <dbReference type="EMBL" id="MCA9381746.1"/>
    </source>
</evidence>
<evidence type="ECO:0000313" key="2">
    <source>
        <dbReference type="Proteomes" id="UP000775877"/>
    </source>
</evidence>
<dbReference type="AlphaFoldDB" id="A0A955RH31"/>
<comment type="caution">
    <text evidence="1">The sequence shown here is derived from an EMBL/GenBank/DDBJ whole genome shotgun (WGS) entry which is preliminary data.</text>
</comment>
<reference evidence="1" key="1">
    <citation type="submission" date="2020-04" db="EMBL/GenBank/DDBJ databases">
        <authorList>
            <person name="Zhang T."/>
        </authorList>
    </citation>
    <scope>NUCLEOTIDE SEQUENCE</scope>
    <source>
        <strain evidence="1">HKST-UBA13</strain>
    </source>
</reference>
<gene>
    <name evidence="1" type="ORF">KC678_05750</name>
</gene>
<protein>
    <submittedName>
        <fullName evidence="1">Uncharacterized protein</fullName>
    </submittedName>
</protein>
<sequence length="68" mass="8144">MLFKRTYVNNVEQERAIIRPLADDEDIWFMVDWSPSMTFQQQDEIVAACQAWEIQYISDNPDWNGQVF</sequence>
<dbReference type="EMBL" id="JAGQLJ010000175">
    <property type="protein sequence ID" value="MCA9381746.1"/>
    <property type="molecule type" value="Genomic_DNA"/>
</dbReference>
<accession>A0A955RH31</accession>